<reference evidence="5" key="1">
    <citation type="submission" date="2018-07" db="EMBL/GenBank/DDBJ databases">
        <title>Genome sequencing of Paracoccus sp. SC2-6.</title>
        <authorList>
            <person name="Heo J."/>
            <person name="Kim S.-J."/>
            <person name="Kwon S.-W."/>
        </authorList>
    </citation>
    <scope>NUCLEOTIDE SEQUENCE [LARGE SCALE GENOMIC DNA]</scope>
    <source>
        <strain evidence="5">SC2-6</strain>
    </source>
</reference>
<dbReference type="Pfam" id="PF13424">
    <property type="entry name" value="TPR_12"/>
    <property type="match status" value="1"/>
</dbReference>
<feature type="compositionally biased region" description="Low complexity" evidence="2">
    <location>
        <begin position="21"/>
        <end position="59"/>
    </location>
</feature>
<dbReference type="Proteomes" id="UP000252023">
    <property type="component" value="Chromosome"/>
</dbReference>
<feature type="compositionally biased region" description="Acidic residues" evidence="2">
    <location>
        <begin position="60"/>
        <end position="72"/>
    </location>
</feature>
<proteinExistence type="predicted"/>
<dbReference type="SUPFAM" id="SSF48452">
    <property type="entry name" value="TPR-like"/>
    <property type="match status" value="2"/>
</dbReference>
<dbReference type="RefSeq" id="WP_114075391.1">
    <property type="nucleotide sequence ID" value="NZ_CP030918.1"/>
</dbReference>
<organism evidence="4 5">
    <name type="scientific">Paracoccus suum</name>
    <dbReference type="NCBI Taxonomy" id="2259340"/>
    <lineage>
        <taxon>Bacteria</taxon>
        <taxon>Pseudomonadati</taxon>
        <taxon>Pseudomonadota</taxon>
        <taxon>Alphaproteobacteria</taxon>
        <taxon>Rhodobacterales</taxon>
        <taxon>Paracoccaceae</taxon>
        <taxon>Paracoccus</taxon>
    </lineage>
</organism>
<dbReference type="PROSITE" id="PS50005">
    <property type="entry name" value="TPR"/>
    <property type="match status" value="1"/>
</dbReference>
<sequence length="674" mass="70385">MSRILPLALIALTTLGPAAALAQAAPPSAGPAAAPESAPEAAPAAAPETAPAADPNLDADPGDMENPADEGGDQGGGAGAVDGNGADPLADAAAAEAAPVHGPITHDLAGPYLAARQAADGNDFAAAAAYFMRALAQDPHEPFLIDSALVSLISAGQVDRAVALARDLEGRGDATELTNVTLRAALAKAGDWEGLLKLLRASPKPERGESAPGGDLLDGMLTAWAELGAGRASESIKQLEKLARLRGAKAMIDYNLALVKASVGDFEGAEKLMASDGGAGHLLGTIAHAEVLAQLDRRDEALSLLKDQGGDGAEPAILDLSARLASGSPVPFTALQGPLDGVAQTFLTFATALASGEEPDPLALVQARLAAWLRPELGEARLVTAQLLQQAGQYDLAEPEYDALRRLGEVRPVAELARVDALARADRLDDAEKAATVLTAAHPELASAWVALGDILRQREKYAQAVPAYTKALGLIEKTNSEGRWFPLYARGIAYERSGDFAAAEADMRAALKIRPEQAQILNYLGYSFIDRGHDLDEALGMIEKAAKLRPDDGYIQDSLGWGLYRLGRYAEAVTPMERAATQMSNDPLVNDHLGDVYWMVGRTREAEIQWSRALNLLKMDPPADTASEVDAGRLRAKLDRGLDAVLSEEKAGGKPKAPGNPAPVPAKAQQSGG</sequence>
<evidence type="ECO:0000313" key="5">
    <source>
        <dbReference type="Proteomes" id="UP000252023"/>
    </source>
</evidence>
<evidence type="ECO:0000256" key="2">
    <source>
        <dbReference type="SAM" id="MobiDB-lite"/>
    </source>
</evidence>
<evidence type="ECO:0000256" key="3">
    <source>
        <dbReference type="SAM" id="SignalP"/>
    </source>
</evidence>
<dbReference type="InterPro" id="IPR019734">
    <property type="entry name" value="TPR_rpt"/>
</dbReference>
<evidence type="ECO:0000256" key="1">
    <source>
        <dbReference type="PROSITE-ProRule" id="PRU00339"/>
    </source>
</evidence>
<dbReference type="Gene3D" id="1.25.40.10">
    <property type="entry name" value="Tetratricopeptide repeat domain"/>
    <property type="match status" value="2"/>
</dbReference>
<feature type="repeat" description="TPR" evidence="1">
    <location>
        <begin position="446"/>
        <end position="479"/>
    </location>
</feature>
<feature type="compositionally biased region" description="Gly residues" evidence="2">
    <location>
        <begin position="73"/>
        <end position="82"/>
    </location>
</feature>
<dbReference type="EMBL" id="CP030918">
    <property type="protein sequence ID" value="AXC49072.1"/>
    <property type="molecule type" value="Genomic_DNA"/>
</dbReference>
<dbReference type="AlphaFoldDB" id="A0A344PI67"/>
<evidence type="ECO:0000313" key="4">
    <source>
        <dbReference type="EMBL" id="AXC49072.1"/>
    </source>
</evidence>
<dbReference type="SMART" id="SM00028">
    <property type="entry name" value="TPR"/>
    <property type="match status" value="5"/>
</dbReference>
<keyword evidence="3" id="KW-0732">Signal</keyword>
<feature type="region of interest" description="Disordered" evidence="2">
    <location>
        <begin position="648"/>
        <end position="674"/>
    </location>
</feature>
<keyword evidence="5" id="KW-1185">Reference proteome</keyword>
<feature type="region of interest" description="Disordered" evidence="2">
    <location>
        <begin position="21"/>
        <end position="87"/>
    </location>
</feature>
<gene>
    <name evidence="4" type="ORF">DRW48_04685</name>
</gene>
<dbReference type="OrthoDB" id="9766710at2"/>
<keyword evidence="1" id="KW-0802">TPR repeat</keyword>
<dbReference type="PANTHER" id="PTHR12558:SF13">
    <property type="entry name" value="CELL DIVISION CYCLE PROTEIN 27 HOMOLOG"/>
    <property type="match status" value="1"/>
</dbReference>
<protein>
    <submittedName>
        <fullName evidence="4">Uncharacterized protein</fullName>
    </submittedName>
</protein>
<dbReference type="KEGG" id="pars:DRW48_04685"/>
<feature type="chain" id="PRO_5016641424" evidence="3">
    <location>
        <begin position="25"/>
        <end position="674"/>
    </location>
</feature>
<feature type="signal peptide" evidence="3">
    <location>
        <begin position="1"/>
        <end position="24"/>
    </location>
</feature>
<dbReference type="PANTHER" id="PTHR12558">
    <property type="entry name" value="CELL DIVISION CYCLE 16,23,27"/>
    <property type="match status" value="1"/>
</dbReference>
<dbReference type="InterPro" id="IPR011990">
    <property type="entry name" value="TPR-like_helical_dom_sf"/>
</dbReference>
<name>A0A344PI67_9RHOB</name>
<accession>A0A344PI67</accession>
<dbReference type="Pfam" id="PF13432">
    <property type="entry name" value="TPR_16"/>
    <property type="match status" value="1"/>
</dbReference>